<comment type="caution">
    <text evidence="3">The sequence shown here is derived from an EMBL/GenBank/DDBJ whole genome shotgun (WGS) entry which is preliminary data.</text>
</comment>
<evidence type="ECO:0000259" key="2">
    <source>
        <dbReference type="PROSITE" id="PS50835"/>
    </source>
</evidence>
<keyword evidence="1" id="KW-0732">Signal</keyword>
<feature type="signal peptide" evidence="1">
    <location>
        <begin position="1"/>
        <end position="33"/>
    </location>
</feature>
<feature type="domain" description="Ig-like" evidence="2">
    <location>
        <begin position="381"/>
        <end position="458"/>
    </location>
</feature>
<organism evidence="3 4">
    <name type="scientific">Larkinella terrae</name>
    <dbReference type="NCBI Taxonomy" id="2025311"/>
    <lineage>
        <taxon>Bacteria</taxon>
        <taxon>Pseudomonadati</taxon>
        <taxon>Bacteroidota</taxon>
        <taxon>Cytophagia</taxon>
        <taxon>Cytophagales</taxon>
        <taxon>Spirosomataceae</taxon>
        <taxon>Larkinella</taxon>
    </lineage>
</organism>
<dbReference type="AlphaFoldDB" id="A0A7K0EVJ0"/>
<accession>A0A7K0EVJ0</accession>
<keyword evidence="4" id="KW-1185">Reference proteome</keyword>
<dbReference type="Proteomes" id="UP000441754">
    <property type="component" value="Unassembled WGS sequence"/>
</dbReference>
<dbReference type="PROSITE" id="PS50835">
    <property type="entry name" value="IG_LIKE"/>
    <property type="match status" value="1"/>
</dbReference>
<dbReference type="InterPro" id="IPR036179">
    <property type="entry name" value="Ig-like_dom_sf"/>
</dbReference>
<dbReference type="Gene3D" id="2.160.20.10">
    <property type="entry name" value="Single-stranded right-handed beta-helix, Pectin lyase-like"/>
    <property type="match status" value="1"/>
</dbReference>
<dbReference type="SUPFAM" id="SSF48726">
    <property type="entry name" value="Immunoglobulin"/>
    <property type="match status" value="1"/>
</dbReference>
<gene>
    <name evidence="3" type="ORF">GJJ30_31080</name>
</gene>
<dbReference type="EMBL" id="WJXZ01000018">
    <property type="protein sequence ID" value="MRS65772.1"/>
    <property type="molecule type" value="Genomic_DNA"/>
</dbReference>
<dbReference type="NCBIfam" id="NF041518">
    <property type="entry name" value="choice_anch_Q"/>
    <property type="match status" value="1"/>
</dbReference>
<dbReference type="InterPro" id="IPR013783">
    <property type="entry name" value="Ig-like_fold"/>
</dbReference>
<dbReference type="InterPro" id="IPR011050">
    <property type="entry name" value="Pectin_lyase_fold/virulence"/>
</dbReference>
<dbReference type="Gene3D" id="2.60.40.10">
    <property type="entry name" value="Immunoglobulins"/>
    <property type="match status" value="1"/>
</dbReference>
<evidence type="ECO:0000256" key="1">
    <source>
        <dbReference type="SAM" id="SignalP"/>
    </source>
</evidence>
<reference evidence="3 4" key="1">
    <citation type="journal article" date="2018" name="Antonie Van Leeuwenhoek">
        <title>Larkinella terrae sp. nov., isolated from soil on Jeju Island, South Korea.</title>
        <authorList>
            <person name="Ten L.N."/>
            <person name="Jeon J."/>
            <person name="Park S.J."/>
            <person name="Park S."/>
            <person name="Lee S.Y."/>
            <person name="Kim M.K."/>
            <person name="Jung H.Y."/>
        </authorList>
    </citation>
    <scope>NUCLEOTIDE SEQUENCE [LARGE SCALE GENOMIC DNA]</scope>
    <source>
        <strain evidence="3 4">KCTC 52001</strain>
    </source>
</reference>
<evidence type="ECO:0000313" key="3">
    <source>
        <dbReference type="EMBL" id="MRS65772.1"/>
    </source>
</evidence>
<dbReference type="InterPro" id="IPR007110">
    <property type="entry name" value="Ig-like_dom"/>
</dbReference>
<protein>
    <recommendedName>
        <fullName evidence="2">Ig-like domain-containing protein</fullName>
    </recommendedName>
</protein>
<name>A0A7K0EVJ0_9BACT</name>
<dbReference type="InterPro" id="IPR012334">
    <property type="entry name" value="Pectin_lyas_fold"/>
</dbReference>
<dbReference type="RefSeq" id="WP_170299316.1">
    <property type="nucleotide sequence ID" value="NZ_WJXZ01000018.1"/>
</dbReference>
<sequence length="698" mass="72894">MKRILPFRGLMSGRMSQLHFLCALLLSVLSTQAATFYVTPTGSGNNSGTDWSNASPGSQLRTKLAAGTSGDIFKIAQGTYKPTTYADGTSLSISFSIPSGVQVYGGYTTGTENRNFGTTVFSGDIDNDNLLDEQNSTHVVYFDGVSSDTRLDGVVIEGGYANGLLFLGWGGGVFNNGRAKVSKPLLINCYMRNNYAERGSGMFNDGDRRGNAGCQLINCVFSHNYARSEGGGLTHYGDSDASTNPALINCVFYGNSTDFTGGGISIIGLKTGINLFNCIIWANTAGASDPGIVIMDGVEIQYSNVQDVPASATNINVNPLFVDAPGGDFRLQTCSPLIDAGDPASTTATSSSVDLAGNPRFYNNGRIDMGAYEYQGNLTNPVAITTGPASASAVCVGSTVSVPVSATGTALSYQWYKEGTLLEAQTSAMLSLTQVQASQAGSYSVVVSNACSSTTSLAFVLTVYDLPAVAITPTSPTVCAGSSVTLTASGEGTYLWDTGKTTSSISVTPVATMYYSVTVTTANQCSSTASTQVTVRDQFPVPTLASNPSAGSPGSLTVIQNTPYVTLTASGCSGLLNWSGSYDGSDPSITVSTLATGTFSYSVNCQLEGCTSPTATFTVLVTPSLVSGSFDGFVNGADCSTFRGWAWDRNKPNTAVTVDILDGPRWSQPYWLMCSDRICKPLVRAMESMPSLGVSPKA</sequence>
<proteinExistence type="predicted"/>
<feature type="chain" id="PRO_5029612031" description="Ig-like domain-containing protein" evidence="1">
    <location>
        <begin position="34"/>
        <end position="698"/>
    </location>
</feature>
<dbReference type="SUPFAM" id="SSF51126">
    <property type="entry name" value="Pectin lyase-like"/>
    <property type="match status" value="1"/>
</dbReference>
<evidence type="ECO:0000313" key="4">
    <source>
        <dbReference type="Proteomes" id="UP000441754"/>
    </source>
</evidence>
<dbReference type="InterPro" id="IPR059226">
    <property type="entry name" value="Choice_anch_Q_dom"/>
</dbReference>